<dbReference type="NCBIfam" id="NF005702">
    <property type="entry name" value="PRK07514.1"/>
    <property type="match status" value="1"/>
</dbReference>
<comment type="similarity">
    <text evidence="1">Belongs to the ATP-dependent AMP-binding enzyme family.</text>
</comment>
<evidence type="ECO:0000313" key="4">
    <source>
        <dbReference type="EMBL" id="GIL38181.1"/>
    </source>
</evidence>
<protein>
    <submittedName>
        <fullName evidence="4">Malonyl-CoA synthetase</fullName>
    </submittedName>
</protein>
<name>A0A8S8X8L6_9PROT</name>
<dbReference type="PANTHER" id="PTHR43201">
    <property type="entry name" value="ACYL-COA SYNTHETASE"/>
    <property type="match status" value="1"/>
</dbReference>
<accession>A0A8S8X8L6</accession>
<comment type="caution">
    <text evidence="4">The sequence shown here is derived from an EMBL/GenBank/DDBJ whole genome shotgun (WGS) entry which is preliminary data.</text>
</comment>
<dbReference type="Pfam" id="PF13193">
    <property type="entry name" value="AMP-binding_C"/>
    <property type="match status" value="1"/>
</dbReference>
<dbReference type="GO" id="GO:0031956">
    <property type="term" value="F:medium-chain fatty acid-CoA ligase activity"/>
    <property type="evidence" value="ECO:0007669"/>
    <property type="project" value="TreeGrafter"/>
</dbReference>
<feature type="domain" description="AMP-dependent synthetase/ligase" evidence="2">
    <location>
        <begin position="15"/>
        <end position="361"/>
    </location>
</feature>
<dbReference type="CDD" id="cd05941">
    <property type="entry name" value="MCS"/>
    <property type="match status" value="1"/>
</dbReference>
<dbReference type="AlphaFoldDB" id="A0A8S8X8L6"/>
<evidence type="ECO:0000259" key="3">
    <source>
        <dbReference type="Pfam" id="PF13193"/>
    </source>
</evidence>
<dbReference type="PROSITE" id="PS00455">
    <property type="entry name" value="AMP_BINDING"/>
    <property type="match status" value="1"/>
</dbReference>
<dbReference type="InterPro" id="IPR025110">
    <property type="entry name" value="AMP-bd_C"/>
</dbReference>
<organism evidence="4 5">
    <name type="scientific">Roseiterribacter gracilis</name>
    <dbReference type="NCBI Taxonomy" id="2812848"/>
    <lineage>
        <taxon>Bacteria</taxon>
        <taxon>Pseudomonadati</taxon>
        <taxon>Pseudomonadota</taxon>
        <taxon>Alphaproteobacteria</taxon>
        <taxon>Rhodospirillales</taxon>
        <taxon>Roseiterribacteraceae</taxon>
        <taxon>Roseiterribacter</taxon>
    </lineage>
</organism>
<evidence type="ECO:0000259" key="2">
    <source>
        <dbReference type="Pfam" id="PF00501"/>
    </source>
</evidence>
<evidence type="ECO:0000313" key="5">
    <source>
        <dbReference type="Proteomes" id="UP000681075"/>
    </source>
</evidence>
<evidence type="ECO:0000256" key="1">
    <source>
        <dbReference type="ARBA" id="ARBA00006432"/>
    </source>
</evidence>
<dbReference type="InterPro" id="IPR045851">
    <property type="entry name" value="AMP-bd_C_sf"/>
</dbReference>
<dbReference type="RefSeq" id="WP_420241146.1">
    <property type="nucleotide sequence ID" value="NZ_BOPV01000001.1"/>
</dbReference>
<dbReference type="Pfam" id="PF00501">
    <property type="entry name" value="AMP-binding"/>
    <property type="match status" value="1"/>
</dbReference>
<gene>
    <name evidence="4" type="ORF">TMPK1_04180</name>
</gene>
<keyword evidence="5" id="KW-1185">Reference proteome</keyword>
<reference evidence="4" key="1">
    <citation type="submission" date="2021-02" db="EMBL/GenBank/DDBJ databases">
        <title>Genome sequence of Rhodospirillales sp. strain TMPK1 isolated from soil.</title>
        <authorList>
            <person name="Nakai R."/>
            <person name="Kusada H."/>
            <person name="Tamaki H."/>
        </authorList>
    </citation>
    <scope>NUCLEOTIDE SEQUENCE</scope>
    <source>
        <strain evidence="4">TMPK1</strain>
    </source>
</reference>
<dbReference type="Gene3D" id="3.40.50.12780">
    <property type="entry name" value="N-terminal domain of ligase-like"/>
    <property type="match status" value="1"/>
</dbReference>
<proteinExistence type="inferred from homology"/>
<dbReference type="InterPro" id="IPR020845">
    <property type="entry name" value="AMP-binding_CS"/>
</dbReference>
<dbReference type="Gene3D" id="3.30.300.30">
    <property type="match status" value="1"/>
</dbReference>
<dbReference type="InterPro" id="IPR042099">
    <property type="entry name" value="ANL_N_sf"/>
</dbReference>
<dbReference type="InterPro" id="IPR000873">
    <property type="entry name" value="AMP-dep_synth/lig_dom"/>
</dbReference>
<dbReference type="GO" id="GO:0006631">
    <property type="term" value="P:fatty acid metabolic process"/>
    <property type="evidence" value="ECO:0007669"/>
    <property type="project" value="TreeGrafter"/>
</dbReference>
<dbReference type="Proteomes" id="UP000681075">
    <property type="component" value="Unassembled WGS sequence"/>
</dbReference>
<dbReference type="PANTHER" id="PTHR43201:SF8">
    <property type="entry name" value="ACYL-COA SYNTHETASE FAMILY MEMBER 3"/>
    <property type="match status" value="1"/>
</dbReference>
<dbReference type="EMBL" id="BOPV01000001">
    <property type="protein sequence ID" value="GIL38181.1"/>
    <property type="molecule type" value="Genomic_DNA"/>
</dbReference>
<sequence>MTNLVEAISAKLTNDKARVAIDAGERVWTAGAFDADIRAAAGALKKLGVKQGDRVAAQVEKSVEAAALFYGTLRIGAAFLPLNTAYQKGEIGYFLGDAEPTVFICDPKDHAVLAPVAAAAGVAHVRTLDANGRGTWHDEVEASDPHDAIAPMGANDLAGILYTSGTTGRSKGAMVTHGNLLSNAQSLVQIWGFNDDDVLLHALPTFHIHGLFVALNTSMLNGSKIIWLPKFDADAVLARLPEATVFMGVPTYYTRLLSDSRFTRDAAKHMRLFVSGSAPLLVDTFEEFEKRTGQRILERYGMTEAGMICSNPLNGPRRAGTVGKPLPGVELRIGDGEGGSLQPGEVGVIEVRGPNVFAGYWRMPEKTASEFRADKFFVTGDMGTIDVEDGYVSVVGRAKDLIICGGLNVYPKEIEDAIDAMDGVQETAVIGLPHPDFGEAVAAVVKARPGATLDGAAIAASLKGEIANFKVPKRVWIVDDLPRNAMGKVQKNLLRDQYKDTFN</sequence>
<dbReference type="SUPFAM" id="SSF56801">
    <property type="entry name" value="Acetyl-CoA synthetase-like"/>
    <property type="match status" value="1"/>
</dbReference>
<feature type="domain" description="AMP-binding enzyme C-terminal" evidence="3">
    <location>
        <begin position="413"/>
        <end position="488"/>
    </location>
</feature>